<evidence type="ECO:0008006" key="4">
    <source>
        <dbReference type="Google" id="ProtNLM"/>
    </source>
</evidence>
<evidence type="ECO:0000256" key="1">
    <source>
        <dbReference type="SAM" id="Phobius"/>
    </source>
</evidence>
<proteinExistence type="predicted"/>
<dbReference type="EMBL" id="CP025057">
    <property type="protein sequence ID" value="AUB31500.1"/>
    <property type="molecule type" value="Genomic_DNA"/>
</dbReference>
<feature type="transmembrane region" description="Helical" evidence="1">
    <location>
        <begin position="153"/>
        <end position="173"/>
    </location>
</feature>
<protein>
    <recommendedName>
        <fullName evidence="4">Pr6Pr family membrane protein</fullName>
    </recommendedName>
</protein>
<dbReference type="OrthoDB" id="392064at2"/>
<dbReference type="KEGG" id="sfz:SFLOR_v1c04480"/>
<keyword evidence="1" id="KW-1133">Transmembrane helix</keyword>
<accession>A0A2K8SF88</accession>
<evidence type="ECO:0000313" key="3">
    <source>
        <dbReference type="Proteomes" id="UP000231823"/>
    </source>
</evidence>
<feature type="transmembrane region" description="Helical" evidence="1">
    <location>
        <begin position="51"/>
        <end position="70"/>
    </location>
</feature>
<keyword evidence="1" id="KW-0812">Transmembrane</keyword>
<reference evidence="2 3" key="1">
    <citation type="submission" date="2017-12" db="EMBL/GenBank/DDBJ databases">
        <title>Complete genome sequence of Spiroplasma floricola 23-6 (ATCC 29989).</title>
        <authorList>
            <person name="Tsai Y.-M."/>
            <person name="Wu P.-S."/>
            <person name="Lo W.-S."/>
            <person name="Kuo C.-H."/>
        </authorList>
    </citation>
    <scope>NUCLEOTIDE SEQUENCE [LARGE SCALE GENOMIC DNA]</scope>
    <source>
        <strain evidence="2 3">23-6</strain>
    </source>
</reference>
<dbReference type="Proteomes" id="UP000231823">
    <property type="component" value="Chromosome"/>
</dbReference>
<dbReference type="RefSeq" id="WP_100916491.1">
    <property type="nucleotide sequence ID" value="NZ_CP025057.1"/>
</dbReference>
<dbReference type="AlphaFoldDB" id="A0A2K8SF88"/>
<feature type="transmembrane region" description="Helical" evidence="1">
    <location>
        <begin position="117"/>
        <end position="141"/>
    </location>
</feature>
<feature type="transmembrane region" description="Helical" evidence="1">
    <location>
        <begin position="82"/>
        <end position="105"/>
    </location>
</feature>
<evidence type="ECO:0000313" key="2">
    <source>
        <dbReference type="EMBL" id="AUB31500.1"/>
    </source>
</evidence>
<sequence>MKSFNFQLTYKYFFGLLSFFTIFSYYIWNIATGNEINSTYSGNYEVYTIDYFTTFTLLSNVFVQAWFLYAAINHKNEGKTKLLSYTTANSLVTMITITLIVYNGILIPVDGFPTHPFSIFVTLIDHAIVPIAFILYVNLFMRNKEQVNLKEFFFKKFWIQFMMVLTYCIFAMIRGELRYNSSSDLYFKEGVRNLLYPYFFLDVHHVGPGGIPGYGWFFIAFFAIAGLLVAFSFLYNFINNKVITKDFYQKINK</sequence>
<feature type="transmembrane region" description="Helical" evidence="1">
    <location>
        <begin position="214"/>
        <end position="238"/>
    </location>
</feature>
<name>A0A2K8SF88_9MOLU</name>
<gene>
    <name evidence="2" type="ORF">SFLOR_v1c04480</name>
</gene>
<keyword evidence="3" id="KW-1185">Reference proteome</keyword>
<dbReference type="NCBIfam" id="NF038065">
    <property type="entry name" value="Pr6Pr"/>
    <property type="match status" value="1"/>
</dbReference>
<dbReference type="InterPro" id="IPR049713">
    <property type="entry name" value="Pr6Pr-like"/>
</dbReference>
<keyword evidence="1" id="KW-0472">Membrane</keyword>
<feature type="transmembrane region" description="Helical" evidence="1">
    <location>
        <begin position="12"/>
        <end position="31"/>
    </location>
</feature>
<organism evidence="2 3">
    <name type="scientific">Spiroplasma floricola 23-6</name>
    <dbReference type="NCBI Taxonomy" id="1336749"/>
    <lineage>
        <taxon>Bacteria</taxon>
        <taxon>Bacillati</taxon>
        <taxon>Mycoplasmatota</taxon>
        <taxon>Mollicutes</taxon>
        <taxon>Entomoplasmatales</taxon>
        <taxon>Spiroplasmataceae</taxon>
        <taxon>Spiroplasma</taxon>
    </lineage>
</organism>